<dbReference type="InterPro" id="IPR057326">
    <property type="entry name" value="KR_dom"/>
</dbReference>
<feature type="domain" description="Ketoreductase" evidence="4">
    <location>
        <begin position="16"/>
        <end position="191"/>
    </location>
</feature>
<dbReference type="AlphaFoldDB" id="A0A5M4FEL9"/>
<dbReference type="CDD" id="cd05233">
    <property type="entry name" value="SDR_c"/>
    <property type="match status" value="1"/>
</dbReference>
<reference evidence="5" key="1">
    <citation type="submission" date="2019-09" db="EMBL/GenBank/DDBJ databases">
        <authorList>
            <person name="Li J."/>
        </authorList>
    </citation>
    <scope>NUCLEOTIDE SEQUENCE [LARGE SCALE GENOMIC DNA]</scope>
    <source>
        <strain evidence="5">JCM 14732</strain>
    </source>
</reference>
<dbReference type="PANTHER" id="PTHR44196">
    <property type="entry name" value="DEHYDROGENASE/REDUCTASE SDR FAMILY MEMBER 7B"/>
    <property type="match status" value="1"/>
</dbReference>
<evidence type="ECO:0000313" key="5">
    <source>
        <dbReference type="EMBL" id="KAA1397797.1"/>
    </source>
</evidence>
<dbReference type="Gene3D" id="3.40.50.720">
    <property type="entry name" value="NAD(P)-binding Rossmann-like Domain"/>
    <property type="match status" value="1"/>
</dbReference>
<dbReference type="InterPro" id="IPR002347">
    <property type="entry name" value="SDR_fam"/>
</dbReference>
<dbReference type="SMART" id="SM00822">
    <property type="entry name" value="PKS_KR"/>
    <property type="match status" value="1"/>
</dbReference>
<evidence type="ECO:0000259" key="4">
    <source>
        <dbReference type="SMART" id="SM00822"/>
    </source>
</evidence>
<dbReference type="EMBL" id="SDPQ02000002">
    <property type="protein sequence ID" value="KAA1397797.1"/>
    <property type="molecule type" value="Genomic_DNA"/>
</dbReference>
<keyword evidence="6" id="KW-1185">Reference proteome</keyword>
<dbReference type="GO" id="GO:0016491">
    <property type="term" value="F:oxidoreductase activity"/>
    <property type="evidence" value="ECO:0007669"/>
    <property type="project" value="UniProtKB-KW"/>
</dbReference>
<name>A0A5M4FEL9_9ACTN</name>
<dbReference type="RefSeq" id="WP_149689242.1">
    <property type="nucleotide sequence ID" value="NZ_SDPQ02000002.1"/>
</dbReference>
<dbReference type="Pfam" id="PF00106">
    <property type="entry name" value="adh_short"/>
    <property type="match status" value="1"/>
</dbReference>
<dbReference type="PANTHER" id="PTHR44196:SF1">
    <property type="entry name" value="DEHYDROGENASE_REDUCTASE SDR FAMILY MEMBER 7B"/>
    <property type="match status" value="1"/>
</dbReference>
<accession>A0A5M4FEL9</accession>
<dbReference type="PRINTS" id="PR00080">
    <property type="entry name" value="SDRFAMILY"/>
</dbReference>
<gene>
    <name evidence="5" type="ORF">ESP70_010650</name>
</gene>
<sequence>MRLTPPRRRTYPLADKVVFITGAGRGLGAATATVLAKRGAYVVIADRHLSSAKRTAAALPDGRGLAVECDVTDLGSVRAAVNTTREQRGRIDVVIANAGILGVGGTLRASRPENTAAVMAVNVDGVTNTVAATIEDVIANRGQMVIISSVFAYINGAGAIPYAMSKAAVEQLGRGLNTELAMHGVSVMTAYFSLIETDMIRDGVDADPHLHALLSASPKFMLKRIQPERAAGAIVRGIEDRRRTLTVPGRWRPVSALRGIAAPILDAKYLTDESVQDALVDLETSGIARSSVTR</sequence>
<protein>
    <submittedName>
        <fullName evidence="5">SDR family NAD(P)-dependent oxidoreductase</fullName>
    </submittedName>
</protein>
<evidence type="ECO:0000256" key="3">
    <source>
        <dbReference type="RuleBase" id="RU000363"/>
    </source>
</evidence>
<dbReference type="PRINTS" id="PR00081">
    <property type="entry name" value="GDHRDH"/>
</dbReference>
<organism evidence="5 6">
    <name type="scientific">Aeromicrobium ginsengisoli</name>
    <dbReference type="NCBI Taxonomy" id="363867"/>
    <lineage>
        <taxon>Bacteria</taxon>
        <taxon>Bacillati</taxon>
        <taxon>Actinomycetota</taxon>
        <taxon>Actinomycetes</taxon>
        <taxon>Propionibacteriales</taxon>
        <taxon>Nocardioidaceae</taxon>
        <taxon>Aeromicrobium</taxon>
    </lineage>
</organism>
<evidence type="ECO:0000256" key="1">
    <source>
        <dbReference type="ARBA" id="ARBA00006484"/>
    </source>
</evidence>
<evidence type="ECO:0000313" key="6">
    <source>
        <dbReference type="Proteomes" id="UP000380867"/>
    </source>
</evidence>
<comment type="similarity">
    <text evidence="1 3">Belongs to the short-chain dehydrogenases/reductases (SDR) family.</text>
</comment>
<dbReference type="Proteomes" id="UP000380867">
    <property type="component" value="Unassembled WGS sequence"/>
</dbReference>
<proteinExistence type="inferred from homology"/>
<dbReference type="SUPFAM" id="SSF51735">
    <property type="entry name" value="NAD(P)-binding Rossmann-fold domains"/>
    <property type="match status" value="1"/>
</dbReference>
<dbReference type="GO" id="GO:0016020">
    <property type="term" value="C:membrane"/>
    <property type="evidence" value="ECO:0007669"/>
    <property type="project" value="TreeGrafter"/>
</dbReference>
<evidence type="ECO:0000256" key="2">
    <source>
        <dbReference type="ARBA" id="ARBA00023002"/>
    </source>
</evidence>
<dbReference type="OrthoDB" id="3743899at2"/>
<dbReference type="InterPro" id="IPR036291">
    <property type="entry name" value="NAD(P)-bd_dom_sf"/>
</dbReference>
<comment type="caution">
    <text evidence="5">The sequence shown here is derived from an EMBL/GenBank/DDBJ whole genome shotgun (WGS) entry which is preliminary data.</text>
</comment>
<keyword evidence="2" id="KW-0560">Oxidoreductase</keyword>